<name>A0A7J8IMG6_ROUAE</name>
<organism evidence="1 2">
    <name type="scientific">Rousettus aegyptiacus</name>
    <name type="common">Egyptian fruit bat</name>
    <name type="synonym">Pteropus aegyptiacus</name>
    <dbReference type="NCBI Taxonomy" id="9407"/>
    <lineage>
        <taxon>Eukaryota</taxon>
        <taxon>Metazoa</taxon>
        <taxon>Chordata</taxon>
        <taxon>Craniata</taxon>
        <taxon>Vertebrata</taxon>
        <taxon>Euteleostomi</taxon>
        <taxon>Mammalia</taxon>
        <taxon>Eutheria</taxon>
        <taxon>Laurasiatheria</taxon>
        <taxon>Chiroptera</taxon>
        <taxon>Yinpterochiroptera</taxon>
        <taxon>Pteropodoidea</taxon>
        <taxon>Pteropodidae</taxon>
        <taxon>Rousettinae</taxon>
        <taxon>Rousettus</taxon>
    </lineage>
</organism>
<proteinExistence type="predicted"/>
<sequence length="124" mass="13507">MYPSGPREEKKGEPVAAFWCMKAPRRVKSMLSLRCCRRRTSLMGGNYTGADLPQQGRNSLKTHVMHHWSRMSCGPQGEGVQGCLAPGAPTEQALRKWVSPSWRQGAPCVHSGLGDGCLVSVLAV</sequence>
<evidence type="ECO:0000313" key="1">
    <source>
        <dbReference type="EMBL" id="KAF6485339.1"/>
    </source>
</evidence>
<reference evidence="1 2" key="1">
    <citation type="journal article" date="2020" name="Nature">
        <title>Six reference-quality genomes reveal evolution of bat adaptations.</title>
        <authorList>
            <person name="Jebb D."/>
            <person name="Huang Z."/>
            <person name="Pippel M."/>
            <person name="Hughes G.M."/>
            <person name="Lavrichenko K."/>
            <person name="Devanna P."/>
            <person name="Winkler S."/>
            <person name="Jermiin L.S."/>
            <person name="Skirmuntt E.C."/>
            <person name="Katzourakis A."/>
            <person name="Burkitt-Gray L."/>
            <person name="Ray D.A."/>
            <person name="Sullivan K.A.M."/>
            <person name="Roscito J.G."/>
            <person name="Kirilenko B.M."/>
            <person name="Davalos L.M."/>
            <person name="Corthals A.P."/>
            <person name="Power M.L."/>
            <person name="Jones G."/>
            <person name="Ransome R.D."/>
            <person name="Dechmann D.K.N."/>
            <person name="Locatelli A.G."/>
            <person name="Puechmaille S.J."/>
            <person name="Fedrigo O."/>
            <person name="Jarvis E.D."/>
            <person name="Hiller M."/>
            <person name="Vernes S.C."/>
            <person name="Myers E.W."/>
            <person name="Teeling E.C."/>
        </authorList>
    </citation>
    <scope>NUCLEOTIDE SEQUENCE [LARGE SCALE GENOMIC DNA]</scope>
    <source>
        <strain evidence="1">MRouAeg1</strain>
        <tissue evidence="1">Muscle</tissue>
    </source>
</reference>
<dbReference type="AlphaFoldDB" id="A0A7J8IMG6"/>
<accession>A0A7J8IMG6</accession>
<dbReference type="EMBL" id="JACASE010000003">
    <property type="protein sequence ID" value="KAF6485339.1"/>
    <property type="molecule type" value="Genomic_DNA"/>
</dbReference>
<protein>
    <submittedName>
        <fullName evidence="1">Uncharacterized protein</fullName>
    </submittedName>
</protein>
<keyword evidence="2" id="KW-1185">Reference proteome</keyword>
<evidence type="ECO:0000313" key="2">
    <source>
        <dbReference type="Proteomes" id="UP000593571"/>
    </source>
</evidence>
<dbReference type="Proteomes" id="UP000593571">
    <property type="component" value="Unassembled WGS sequence"/>
</dbReference>
<gene>
    <name evidence="1" type="ORF">HJG63_010568</name>
</gene>
<comment type="caution">
    <text evidence="1">The sequence shown here is derived from an EMBL/GenBank/DDBJ whole genome shotgun (WGS) entry which is preliminary data.</text>
</comment>